<accession>A0A9N7RJV9</accession>
<dbReference type="Proteomes" id="UP001153555">
    <property type="component" value="Unassembled WGS sequence"/>
</dbReference>
<sequence>MEGDLIDKLNSFELSEKVDKGVSLLDLDIAPTLQECKLSLIGKVYGKKKINFTGLKATLGSIWMTKSPFSMKCIGHNLFHFLSKSEEDLDKILNGKTWSFDSQYILFKKWSPGFLDVLVPAAGSWDGQLVKILVEMNLNEPIPRGANVKLGQDCKWVDFRYEHLQTFCYYCGKIGHNDRGCSSKKEDINRGIVKHCQYGDWLKATLISFLESKSINSSTRGSTQDKSGGGESVRSQPQGSGLGNVGSNQGTTLNIPDKGMMILRPEVPEENLRSEGSNGKGIEVRSIGEKVVSEEDLNESQLMDITVQSTTIDGRVLQRKKKPFVRKPRVQTNRGKEALGSAKRELLGLL</sequence>
<feature type="compositionally biased region" description="Polar residues" evidence="2">
    <location>
        <begin position="233"/>
        <end position="254"/>
    </location>
</feature>
<dbReference type="GO" id="GO:0008270">
    <property type="term" value="F:zinc ion binding"/>
    <property type="evidence" value="ECO:0007669"/>
    <property type="project" value="UniProtKB-KW"/>
</dbReference>
<keyword evidence="1" id="KW-0862">Zinc</keyword>
<dbReference type="InterPro" id="IPR040256">
    <property type="entry name" value="At4g02000-like"/>
</dbReference>
<dbReference type="InterPro" id="IPR025558">
    <property type="entry name" value="DUF4283"/>
</dbReference>
<dbReference type="AlphaFoldDB" id="A0A9N7RJV9"/>
<dbReference type="Pfam" id="PF14392">
    <property type="entry name" value="zf-CCHC_4"/>
    <property type="match status" value="1"/>
</dbReference>
<dbReference type="InterPro" id="IPR001878">
    <property type="entry name" value="Znf_CCHC"/>
</dbReference>
<dbReference type="Pfam" id="PF14111">
    <property type="entry name" value="DUF4283"/>
    <property type="match status" value="1"/>
</dbReference>
<evidence type="ECO:0000313" key="4">
    <source>
        <dbReference type="EMBL" id="CAA0830802.1"/>
    </source>
</evidence>
<organism evidence="4 5">
    <name type="scientific">Striga hermonthica</name>
    <name type="common">Purple witchweed</name>
    <name type="synonym">Buchnera hermonthica</name>
    <dbReference type="NCBI Taxonomy" id="68872"/>
    <lineage>
        <taxon>Eukaryota</taxon>
        <taxon>Viridiplantae</taxon>
        <taxon>Streptophyta</taxon>
        <taxon>Embryophyta</taxon>
        <taxon>Tracheophyta</taxon>
        <taxon>Spermatophyta</taxon>
        <taxon>Magnoliopsida</taxon>
        <taxon>eudicotyledons</taxon>
        <taxon>Gunneridae</taxon>
        <taxon>Pentapetalae</taxon>
        <taxon>asterids</taxon>
        <taxon>lamiids</taxon>
        <taxon>Lamiales</taxon>
        <taxon>Orobanchaceae</taxon>
        <taxon>Buchnereae</taxon>
        <taxon>Striga</taxon>
    </lineage>
</organism>
<keyword evidence="5" id="KW-1185">Reference proteome</keyword>
<reference evidence="4" key="1">
    <citation type="submission" date="2019-12" db="EMBL/GenBank/DDBJ databases">
        <authorList>
            <person name="Scholes J."/>
        </authorList>
    </citation>
    <scope>NUCLEOTIDE SEQUENCE</scope>
</reference>
<evidence type="ECO:0000256" key="1">
    <source>
        <dbReference type="PROSITE-ProRule" id="PRU00047"/>
    </source>
</evidence>
<dbReference type="InterPro" id="IPR025836">
    <property type="entry name" value="Zn_knuckle_CX2CX4HX4C"/>
</dbReference>
<dbReference type="PROSITE" id="PS50158">
    <property type="entry name" value="ZF_CCHC"/>
    <property type="match status" value="1"/>
</dbReference>
<dbReference type="EMBL" id="CACSLK010027831">
    <property type="protein sequence ID" value="CAA0830802.1"/>
    <property type="molecule type" value="Genomic_DNA"/>
</dbReference>
<evidence type="ECO:0000256" key="2">
    <source>
        <dbReference type="SAM" id="MobiDB-lite"/>
    </source>
</evidence>
<proteinExistence type="predicted"/>
<evidence type="ECO:0000259" key="3">
    <source>
        <dbReference type="PROSITE" id="PS50158"/>
    </source>
</evidence>
<evidence type="ECO:0000313" key="5">
    <source>
        <dbReference type="Proteomes" id="UP001153555"/>
    </source>
</evidence>
<feature type="domain" description="CCHC-type" evidence="3">
    <location>
        <begin position="168"/>
        <end position="181"/>
    </location>
</feature>
<name>A0A9N7RJV9_STRHE</name>
<protein>
    <recommendedName>
        <fullName evidence="3">CCHC-type domain-containing protein</fullName>
    </recommendedName>
</protein>
<feature type="compositionally biased region" description="Polar residues" evidence="2">
    <location>
        <begin position="216"/>
        <end position="226"/>
    </location>
</feature>
<dbReference type="PANTHER" id="PTHR31286">
    <property type="entry name" value="GLYCINE-RICH CELL WALL STRUCTURAL PROTEIN 1.8-LIKE"/>
    <property type="match status" value="1"/>
</dbReference>
<keyword evidence="1" id="KW-0479">Metal-binding</keyword>
<keyword evidence="1" id="KW-0863">Zinc-finger</keyword>
<dbReference type="OrthoDB" id="1707487at2759"/>
<dbReference type="PANTHER" id="PTHR31286:SF167">
    <property type="entry name" value="OS09G0268800 PROTEIN"/>
    <property type="match status" value="1"/>
</dbReference>
<feature type="region of interest" description="Disordered" evidence="2">
    <location>
        <begin position="216"/>
        <end position="259"/>
    </location>
</feature>
<comment type="caution">
    <text evidence="4">The sequence shown here is derived from an EMBL/GenBank/DDBJ whole genome shotgun (WGS) entry which is preliminary data.</text>
</comment>
<gene>
    <name evidence="4" type="ORF">SHERM_26190</name>
</gene>
<dbReference type="GO" id="GO:0003676">
    <property type="term" value="F:nucleic acid binding"/>
    <property type="evidence" value="ECO:0007669"/>
    <property type="project" value="InterPro"/>
</dbReference>